<proteinExistence type="predicted"/>
<evidence type="ECO:0000313" key="1">
    <source>
        <dbReference type="EMBL" id="GBO17821.1"/>
    </source>
</evidence>
<protein>
    <recommendedName>
        <fullName evidence="3">Reverse transcriptase zinc-binding domain-containing protein</fullName>
    </recommendedName>
</protein>
<name>A0A4Y2UZY2_ARAVE</name>
<dbReference type="EMBL" id="BGPR01041539">
    <property type="protein sequence ID" value="GBO17821.1"/>
    <property type="molecule type" value="Genomic_DNA"/>
</dbReference>
<gene>
    <name evidence="1" type="ORF">AVEN_163022_1</name>
</gene>
<dbReference type="AlphaFoldDB" id="A0A4Y2UZY2"/>
<dbReference type="Proteomes" id="UP000499080">
    <property type="component" value="Unassembled WGS sequence"/>
</dbReference>
<comment type="caution">
    <text evidence="1">The sequence shown here is derived from an EMBL/GenBank/DDBJ whole genome shotgun (WGS) entry which is preliminary data.</text>
</comment>
<sequence length="130" mass="15206">MHRKFHSGIDENELVDSLAGAAPDTKLLSWISHEDPSYNSKKFYEQEFNKIWLNSKYCTKFAHLSTIKQEDGLLLLNRKSDVLHSRLRTDTCPHNVKLHRFHIISSPLCKFCLQEETLIRILFECAKYSP</sequence>
<accession>A0A4Y2UZY2</accession>
<reference evidence="1 2" key="1">
    <citation type="journal article" date="2019" name="Sci. Rep.">
        <title>Orb-weaving spider Araneus ventricosus genome elucidates the spidroin gene catalogue.</title>
        <authorList>
            <person name="Kono N."/>
            <person name="Nakamura H."/>
            <person name="Ohtoshi R."/>
            <person name="Moran D.A.P."/>
            <person name="Shinohara A."/>
            <person name="Yoshida Y."/>
            <person name="Fujiwara M."/>
            <person name="Mori M."/>
            <person name="Tomita M."/>
            <person name="Arakawa K."/>
        </authorList>
    </citation>
    <scope>NUCLEOTIDE SEQUENCE [LARGE SCALE GENOMIC DNA]</scope>
</reference>
<keyword evidence="2" id="KW-1185">Reference proteome</keyword>
<evidence type="ECO:0000313" key="2">
    <source>
        <dbReference type="Proteomes" id="UP000499080"/>
    </source>
</evidence>
<dbReference type="OrthoDB" id="5419617at2759"/>
<evidence type="ECO:0008006" key="3">
    <source>
        <dbReference type="Google" id="ProtNLM"/>
    </source>
</evidence>
<organism evidence="1 2">
    <name type="scientific">Araneus ventricosus</name>
    <name type="common">Orbweaver spider</name>
    <name type="synonym">Epeira ventricosa</name>
    <dbReference type="NCBI Taxonomy" id="182803"/>
    <lineage>
        <taxon>Eukaryota</taxon>
        <taxon>Metazoa</taxon>
        <taxon>Ecdysozoa</taxon>
        <taxon>Arthropoda</taxon>
        <taxon>Chelicerata</taxon>
        <taxon>Arachnida</taxon>
        <taxon>Araneae</taxon>
        <taxon>Araneomorphae</taxon>
        <taxon>Entelegynae</taxon>
        <taxon>Araneoidea</taxon>
        <taxon>Araneidae</taxon>
        <taxon>Araneus</taxon>
    </lineage>
</organism>